<dbReference type="OrthoDB" id="6097640at2759"/>
<dbReference type="InterPro" id="IPR011600">
    <property type="entry name" value="Pept_C14_caspase"/>
</dbReference>
<dbReference type="GO" id="GO:0043525">
    <property type="term" value="P:positive regulation of neuron apoptotic process"/>
    <property type="evidence" value="ECO:0000318"/>
    <property type="project" value="GO_Central"/>
</dbReference>
<dbReference type="Pfam" id="PF00656">
    <property type="entry name" value="Peptidase_C14"/>
    <property type="match status" value="1"/>
</dbReference>
<dbReference type="Gene3D" id="3.40.50.1460">
    <property type="match status" value="1"/>
</dbReference>
<dbReference type="InterPro" id="IPR033139">
    <property type="entry name" value="Caspase_cys_AS"/>
</dbReference>
<dbReference type="GO" id="GO:0005737">
    <property type="term" value="C:cytoplasm"/>
    <property type="evidence" value="ECO:0000318"/>
    <property type="project" value="GO_Central"/>
</dbReference>
<dbReference type="GO" id="GO:0004197">
    <property type="term" value="F:cysteine-type endopeptidase activity"/>
    <property type="evidence" value="ECO:0000318"/>
    <property type="project" value="GO_Central"/>
</dbReference>
<dbReference type="GO" id="GO:0006915">
    <property type="term" value="P:apoptotic process"/>
    <property type="evidence" value="ECO:0000318"/>
    <property type="project" value="GO_Central"/>
</dbReference>
<dbReference type="GO" id="GO:0051604">
    <property type="term" value="P:protein maturation"/>
    <property type="evidence" value="ECO:0007669"/>
    <property type="project" value="UniProtKB-ARBA"/>
</dbReference>
<reference evidence="6 7" key="1">
    <citation type="journal article" date="2011" name="Science">
        <title>The ecoresponsive genome of Daphnia pulex.</title>
        <authorList>
            <person name="Colbourne J.K."/>
            <person name="Pfrender M.E."/>
            <person name="Gilbert D."/>
            <person name="Thomas W.K."/>
            <person name="Tucker A."/>
            <person name="Oakley T.H."/>
            <person name="Tokishita S."/>
            <person name="Aerts A."/>
            <person name="Arnold G.J."/>
            <person name="Basu M.K."/>
            <person name="Bauer D.J."/>
            <person name="Caceres C.E."/>
            <person name="Carmel L."/>
            <person name="Casola C."/>
            <person name="Choi J.H."/>
            <person name="Detter J.C."/>
            <person name="Dong Q."/>
            <person name="Dusheyko S."/>
            <person name="Eads B.D."/>
            <person name="Frohlich T."/>
            <person name="Geiler-Samerotte K.A."/>
            <person name="Gerlach D."/>
            <person name="Hatcher P."/>
            <person name="Jogdeo S."/>
            <person name="Krijgsveld J."/>
            <person name="Kriventseva E.V."/>
            <person name="Kultz D."/>
            <person name="Laforsch C."/>
            <person name="Lindquist E."/>
            <person name="Lopez J."/>
            <person name="Manak J.R."/>
            <person name="Muller J."/>
            <person name="Pangilinan J."/>
            <person name="Patwardhan R.P."/>
            <person name="Pitluck S."/>
            <person name="Pritham E.J."/>
            <person name="Rechtsteiner A."/>
            <person name="Rho M."/>
            <person name="Rogozin I.B."/>
            <person name="Sakarya O."/>
            <person name="Salamov A."/>
            <person name="Schaack S."/>
            <person name="Shapiro H."/>
            <person name="Shiga Y."/>
            <person name="Skalitzky C."/>
            <person name="Smith Z."/>
            <person name="Souvorov A."/>
            <person name="Sung W."/>
            <person name="Tang Z."/>
            <person name="Tsuchiya D."/>
            <person name="Tu H."/>
            <person name="Vos H."/>
            <person name="Wang M."/>
            <person name="Wolf Y.I."/>
            <person name="Yamagata H."/>
            <person name="Yamada T."/>
            <person name="Ye Y."/>
            <person name="Shaw J.R."/>
            <person name="Andrews J."/>
            <person name="Crease T.J."/>
            <person name="Tang H."/>
            <person name="Lucas S.M."/>
            <person name="Robertson H.M."/>
            <person name="Bork P."/>
            <person name="Koonin E.V."/>
            <person name="Zdobnov E.M."/>
            <person name="Grigoriev I.V."/>
            <person name="Lynch M."/>
            <person name="Boore J.L."/>
        </authorList>
    </citation>
    <scope>NUCLEOTIDE SEQUENCE [LARGE SCALE GENOMIC DNA]</scope>
</reference>
<dbReference type="STRING" id="6669.E9G5I2"/>
<dbReference type="SMART" id="SM00115">
    <property type="entry name" value="CASc"/>
    <property type="match status" value="1"/>
</dbReference>
<dbReference type="PhylomeDB" id="E9G5I2"/>
<dbReference type="eggNOG" id="KOG3573">
    <property type="taxonomic scope" value="Eukaryota"/>
</dbReference>
<protein>
    <recommendedName>
        <fullName evidence="8">Caspase</fullName>
    </recommendedName>
</protein>
<dbReference type="EMBL" id="GL732532">
    <property type="protein sequence ID" value="EFX85212.1"/>
    <property type="molecule type" value="Genomic_DNA"/>
</dbReference>
<feature type="domain" description="Caspase family p20" evidence="5">
    <location>
        <begin position="1"/>
        <end position="118"/>
    </location>
</feature>
<dbReference type="InterPro" id="IPR015917">
    <property type="entry name" value="Pept_C14A"/>
</dbReference>
<dbReference type="PRINTS" id="PR00376">
    <property type="entry name" value="IL1BCENZYME"/>
</dbReference>
<evidence type="ECO:0000256" key="2">
    <source>
        <dbReference type="ARBA" id="ARBA00022703"/>
    </source>
</evidence>
<dbReference type="InterPro" id="IPR029030">
    <property type="entry name" value="Caspase-like_dom_sf"/>
</dbReference>
<accession>E9G5I2</accession>
<keyword evidence="2" id="KW-0053">Apoptosis</keyword>
<sequence length="218" mass="25403">MISLKGVRENLAYRYGSDADRDKLSETFRMLGHDVEIYENLTRENLLRTMEKISKYDFRLYDCLVMCFLTHGERGILFSADSIPIELDQIKSYFNGANCPHLFEKPKLFFLQACQGQESQRRITYDEIQDDSIVRPSISNFFEAWATVPGFLSYRSTYKGSAVFVRELCHVLQMYAHIPSFGLFDLTTKVNDRVSRWETPGFKVQMPCIVSCLTRKMH</sequence>
<dbReference type="SUPFAM" id="SSF52129">
    <property type="entry name" value="Caspase-like"/>
    <property type="match status" value="1"/>
</dbReference>
<organism evidence="6 7">
    <name type="scientific">Daphnia pulex</name>
    <name type="common">Water flea</name>
    <dbReference type="NCBI Taxonomy" id="6669"/>
    <lineage>
        <taxon>Eukaryota</taxon>
        <taxon>Metazoa</taxon>
        <taxon>Ecdysozoa</taxon>
        <taxon>Arthropoda</taxon>
        <taxon>Crustacea</taxon>
        <taxon>Branchiopoda</taxon>
        <taxon>Diplostraca</taxon>
        <taxon>Cladocera</taxon>
        <taxon>Anomopoda</taxon>
        <taxon>Daphniidae</taxon>
        <taxon>Daphnia</taxon>
    </lineage>
</organism>
<gene>
    <name evidence="6" type="ORF">DAPPUDRAFT_45861</name>
</gene>
<evidence type="ECO:0000313" key="7">
    <source>
        <dbReference type="Proteomes" id="UP000000305"/>
    </source>
</evidence>
<dbReference type="GO" id="GO:0097194">
    <property type="term" value="P:execution phase of apoptosis"/>
    <property type="evidence" value="ECO:0000318"/>
    <property type="project" value="GO_Central"/>
</dbReference>
<dbReference type="KEGG" id="dpx:DAPPUDRAFT_45861"/>
<evidence type="ECO:0008006" key="8">
    <source>
        <dbReference type="Google" id="ProtNLM"/>
    </source>
</evidence>
<dbReference type="Proteomes" id="UP000000305">
    <property type="component" value="Unassembled WGS sequence"/>
</dbReference>
<evidence type="ECO:0000259" key="4">
    <source>
        <dbReference type="PROSITE" id="PS50207"/>
    </source>
</evidence>
<dbReference type="OMA" id="FFMEACR"/>
<keyword evidence="7" id="KW-1185">Reference proteome</keyword>
<dbReference type="InParanoid" id="E9G5I2"/>
<dbReference type="PROSITE" id="PS01122">
    <property type="entry name" value="CASPASE_CYS"/>
    <property type="match status" value="1"/>
</dbReference>
<name>E9G5I2_DAPPU</name>
<proteinExistence type="inferred from homology"/>
<comment type="similarity">
    <text evidence="1 3">Belongs to the peptidase C14A family.</text>
</comment>
<evidence type="ECO:0000256" key="3">
    <source>
        <dbReference type="RuleBase" id="RU003971"/>
    </source>
</evidence>
<evidence type="ECO:0000259" key="5">
    <source>
        <dbReference type="PROSITE" id="PS50208"/>
    </source>
</evidence>
<dbReference type="HOGENOM" id="CLU_036904_2_1_1"/>
<dbReference type="InterPro" id="IPR002138">
    <property type="entry name" value="Pept_C14_p10"/>
</dbReference>
<evidence type="ECO:0000313" key="6">
    <source>
        <dbReference type="EMBL" id="EFX85212.1"/>
    </source>
</evidence>
<dbReference type="PANTHER" id="PTHR48169">
    <property type="entry name" value="DED DOMAIN-CONTAINING PROTEIN"/>
    <property type="match status" value="1"/>
</dbReference>
<dbReference type="PROSITE" id="PS50208">
    <property type="entry name" value="CASPASE_P20"/>
    <property type="match status" value="1"/>
</dbReference>
<dbReference type="PANTHER" id="PTHR48169:SF7">
    <property type="entry name" value="CASPASE 10"/>
    <property type="match status" value="1"/>
</dbReference>
<dbReference type="PROSITE" id="PS50207">
    <property type="entry name" value="CASPASE_P10"/>
    <property type="match status" value="1"/>
</dbReference>
<dbReference type="GO" id="GO:0006508">
    <property type="term" value="P:proteolysis"/>
    <property type="evidence" value="ECO:0000318"/>
    <property type="project" value="GO_Central"/>
</dbReference>
<dbReference type="AlphaFoldDB" id="E9G5I2"/>
<feature type="domain" description="Caspase family p10" evidence="4">
    <location>
        <begin position="136"/>
        <end position="218"/>
    </location>
</feature>
<evidence type="ECO:0000256" key="1">
    <source>
        <dbReference type="ARBA" id="ARBA00010134"/>
    </source>
</evidence>
<dbReference type="GO" id="GO:0008047">
    <property type="term" value="F:enzyme activator activity"/>
    <property type="evidence" value="ECO:0000318"/>
    <property type="project" value="GO_Central"/>
</dbReference>
<dbReference type="InterPro" id="IPR001309">
    <property type="entry name" value="Pept_C14_p20"/>
</dbReference>